<proteinExistence type="predicted"/>
<keyword evidence="2" id="KW-1185">Reference proteome</keyword>
<dbReference type="PIRSF" id="PIRSF030140">
    <property type="entry name" value="UCP030140"/>
    <property type="match status" value="1"/>
</dbReference>
<comment type="caution">
    <text evidence="1">The sequence shown here is derived from an EMBL/GenBank/DDBJ whole genome shotgun (WGS) entry which is preliminary data.</text>
</comment>
<dbReference type="EMBL" id="LFZW01000001">
    <property type="protein sequence ID" value="KMY51184.1"/>
    <property type="molecule type" value="Genomic_DNA"/>
</dbReference>
<name>A0A0K9GWV7_9BACI</name>
<reference evidence="2" key="1">
    <citation type="submission" date="2015-07" db="EMBL/GenBank/DDBJ databases">
        <title>Genome sequencing project for genomic taxonomy and phylogenomics of Bacillus-like bacteria.</title>
        <authorList>
            <person name="Liu B."/>
            <person name="Wang J."/>
            <person name="Zhu Y."/>
            <person name="Liu G."/>
            <person name="Chen Q."/>
            <person name="Chen Z."/>
            <person name="Lan J."/>
            <person name="Che J."/>
            <person name="Ge C."/>
            <person name="Shi H."/>
            <person name="Pan Z."/>
            <person name="Liu X."/>
        </authorList>
    </citation>
    <scope>NUCLEOTIDE SEQUENCE [LARGE SCALE GENOMIC DNA]</scope>
    <source>
        <strain evidence="2">FJAT-27997</strain>
    </source>
</reference>
<evidence type="ECO:0000313" key="1">
    <source>
        <dbReference type="EMBL" id="KMY51184.1"/>
    </source>
</evidence>
<dbReference type="AlphaFoldDB" id="A0A0K9GWV7"/>
<gene>
    <name evidence="1" type="ORF">AC625_17915</name>
</gene>
<sequence>MNIAKLFDMQKSLDQHIQEKHQLHEEDLIEKKILALFVELGELANETRCFKFWSLKGPSTRQTILAEYVDGIHFILSLGIGCKLQVTSVDEKVGQSSKVHDVTTQFLRIYASIQSFSMEQSQKNYENMFADYLLLGNMLGFSGEDVEQAYVEKNQINYERQQQGY</sequence>
<dbReference type="InterPro" id="IPR014871">
    <property type="entry name" value="dUTPase/dCTP_pyrophosphatase"/>
</dbReference>
<dbReference type="RefSeq" id="WP_049682532.1">
    <property type="nucleotide sequence ID" value="NZ_LFZW01000001.1"/>
</dbReference>
<organism evidence="1 2">
    <name type="scientific">Peribacillus loiseleuriae</name>
    <dbReference type="NCBI Taxonomy" id="1679170"/>
    <lineage>
        <taxon>Bacteria</taxon>
        <taxon>Bacillati</taxon>
        <taxon>Bacillota</taxon>
        <taxon>Bacilli</taxon>
        <taxon>Bacillales</taxon>
        <taxon>Bacillaceae</taxon>
        <taxon>Peribacillus</taxon>
    </lineage>
</organism>
<dbReference type="STRING" id="1679170.AC625_17915"/>
<dbReference type="CDD" id="cd11527">
    <property type="entry name" value="NTP-PPase_dUTPase"/>
    <property type="match status" value="1"/>
</dbReference>
<evidence type="ECO:0000313" key="2">
    <source>
        <dbReference type="Proteomes" id="UP000037146"/>
    </source>
</evidence>
<dbReference type="PATRIC" id="fig|1679170.3.peg.4066"/>
<accession>A0A0K9GWV7</accession>
<dbReference type="SUPFAM" id="SSF101386">
    <property type="entry name" value="all-alpha NTP pyrophosphatases"/>
    <property type="match status" value="1"/>
</dbReference>
<dbReference type="Pfam" id="PF08761">
    <property type="entry name" value="dUTPase_2"/>
    <property type="match status" value="1"/>
</dbReference>
<dbReference type="Proteomes" id="UP000037146">
    <property type="component" value="Unassembled WGS sequence"/>
</dbReference>
<dbReference type="OrthoDB" id="5506143at2"/>
<dbReference type="Gene3D" id="1.10.4010.10">
    <property type="entry name" value="Type II deoxyuridine triphosphatase"/>
    <property type="match status" value="1"/>
</dbReference>
<dbReference type="InterPro" id="IPR016947">
    <property type="entry name" value="UCP030140"/>
</dbReference>
<protein>
    <submittedName>
        <fullName evidence="1">dUTPase</fullName>
    </submittedName>
</protein>